<gene>
    <name evidence="2" type="ORF">BKP45_10020</name>
</gene>
<reference evidence="2 3" key="1">
    <citation type="submission" date="2016-10" db="EMBL/GenBank/DDBJ databases">
        <title>Draft genome sequences of four alkaliphilic bacteria belonging to the Anaerobacillus genus.</title>
        <authorList>
            <person name="Bassil N.M."/>
            <person name="Lloyd J.R."/>
        </authorList>
    </citation>
    <scope>NUCLEOTIDE SEQUENCE [LARGE SCALE GENOMIC DNA]</scope>
    <source>
        <strain evidence="2 3">DSM 22531</strain>
    </source>
</reference>
<evidence type="ECO:0000313" key="2">
    <source>
        <dbReference type="EMBL" id="OIJ20116.1"/>
    </source>
</evidence>
<evidence type="ECO:0000313" key="3">
    <source>
        <dbReference type="Proteomes" id="UP000180057"/>
    </source>
</evidence>
<feature type="transmembrane region" description="Helical" evidence="1">
    <location>
        <begin position="6"/>
        <end position="25"/>
    </location>
</feature>
<dbReference type="AlphaFoldDB" id="A0A1S2M680"/>
<keyword evidence="1" id="KW-0472">Membrane</keyword>
<evidence type="ECO:0000256" key="1">
    <source>
        <dbReference type="SAM" id="Phobius"/>
    </source>
</evidence>
<dbReference type="EMBL" id="MLQS01000015">
    <property type="protein sequence ID" value="OIJ20116.1"/>
    <property type="molecule type" value="Genomic_DNA"/>
</dbReference>
<feature type="transmembrane region" description="Helical" evidence="1">
    <location>
        <begin position="62"/>
        <end position="85"/>
    </location>
</feature>
<name>A0A1S2M680_9BACI</name>
<dbReference type="RefSeq" id="WP_071389556.1">
    <property type="nucleotide sequence ID" value="NZ_MLQS01000015.1"/>
</dbReference>
<sequence length="228" mass="26835">MVSIFSDISLTFLVMLPLIVVRVLINNRKNFVYSSGLGKFCTVMLFLDFTLIKMSIDISNDFWYMMFWQFLMVYPICFVSIYYLLKNENSEKTSKKSYVFLDGKQRIIIGIMTILSFSFIVTGINESNKKVYDTHNQLINDLLKSDNPTETLIYNSITPSTMLDILPHLEDIKEGEVEVLSLPWKSTVKVRTNKETGQFTREFTYVRFYRDWKLDGIYRRTGHYFQSN</sequence>
<comment type="caution">
    <text evidence="2">The sequence shown here is derived from an EMBL/GenBank/DDBJ whole genome shotgun (WGS) entry which is preliminary data.</text>
</comment>
<accession>A0A1S2M680</accession>
<keyword evidence="1" id="KW-0812">Transmembrane</keyword>
<protein>
    <submittedName>
        <fullName evidence="2">Uncharacterized protein</fullName>
    </submittedName>
</protein>
<proteinExistence type="predicted"/>
<keyword evidence="3" id="KW-1185">Reference proteome</keyword>
<feature type="transmembrane region" description="Helical" evidence="1">
    <location>
        <begin position="106"/>
        <end position="124"/>
    </location>
</feature>
<dbReference type="OrthoDB" id="2739818at2"/>
<feature type="transmembrane region" description="Helical" evidence="1">
    <location>
        <begin position="37"/>
        <end position="56"/>
    </location>
</feature>
<keyword evidence="1" id="KW-1133">Transmembrane helix</keyword>
<dbReference type="Proteomes" id="UP000180057">
    <property type="component" value="Unassembled WGS sequence"/>
</dbReference>
<organism evidence="2 3">
    <name type="scientific">Anaerobacillus alkalidiazotrophicus</name>
    <dbReference type="NCBI Taxonomy" id="472963"/>
    <lineage>
        <taxon>Bacteria</taxon>
        <taxon>Bacillati</taxon>
        <taxon>Bacillota</taxon>
        <taxon>Bacilli</taxon>
        <taxon>Bacillales</taxon>
        <taxon>Bacillaceae</taxon>
        <taxon>Anaerobacillus</taxon>
    </lineage>
</organism>